<organism evidence="1 2">
    <name type="scientific">Salana multivorans</name>
    <dbReference type="NCBI Taxonomy" id="120377"/>
    <lineage>
        <taxon>Bacteria</taxon>
        <taxon>Bacillati</taxon>
        <taxon>Actinomycetota</taxon>
        <taxon>Actinomycetes</taxon>
        <taxon>Micrococcales</taxon>
        <taxon>Beutenbergiaceae</taxon>
        <taxon>Salana</taxon>
    </lineage>
</organism>
<evidence type="ECO:0000313" key="1">
    <source>
        <dbReference type="EMBL" id="ROR95500.1"/>
    </source>
</evidence>
<proteinExistence type="predicted"/>
<comment type="caution">
    <text evidence="1">The sequence shown here is derived from an EMBL/GenBank/DDBJ whole genome shotgun (WGS) entry which is preliminary data.</text>
</comment>
<name>A0A3N2D6T7_9MICO</name>
<protein>
    <submittedName>
        <fullName evidence="1">Uncharacterized protein</fullName>
    </submittedName>
</protein>
<dbReference type="EMBL" id="RKHQ01000001">
    <property type="protein sequence ID" value="ROR95500.1"/>
    <property type="molecule type" value="Genomic_DNA"/>
</dbReference>
<gene>
    <name evidence="1" type="ORF">EDD28_0053</name>
</gene>
<sequence length="127" mass="14336">MGTRATVEERALSTACYYCRAATDAPCETPSGRVTTPHKPRREAACVVECWADGRDRWRVTVESIGDDRRDRRVAIARLLDELTVREQKAGESRDGARRRIGSHLHRNVELLDRPRSGLATYGEVGW</sequence>
<dbReference type="RefSeq" id="WP_123737816.1">
    <property type="nucleotide sequence ID" value="NZ_RKHQ01000001.1"/>
</dbReference>
<keyword evidence="2" id="KW-1185">Reference proteome</keyword>
<dbReference type="Proteomes" id="UP000275356">
    <property type="component" value="Unassembled WGS sequence"/>
</dbReference>
<evidence type="ECO:0000313" key="2">
    <source>
        <dbReference type="Proteomes" id="UP000275356"/>
    </source>
</evidence>
<dbReference type="AlphaFoldDB" id="A0A3N2D6T7"/>
<reference evidence="1 2" key="1">
    <citation type="submission" date="2018-11" db="EMBL/GenBank/DDBJ databases">
        <title>Sequencing the genomes of 1000 actinobacteria strains.</title>
        <authorList>
            <person name="Klenk H.-P."/>
        </authorList>
    </citation>
    <scope>NUCLEOTIDE SEQUENCE [LARGE SCALE GENOMIC DNA]</scope>
    <source>
        <strain evidence="1 2">DSM 13521</strain>
    </source>
</reference>
<accession>A0A3N2D6T7</accession>